<dbReference type="Pfam" id="PF10199">
    <property type="entry name" value="Adaptin_binding"/>
    <property type="match status" value="1"/>
</dbReference>
<dbReference type="RefSeq" id="XP_056761668.1">
    <property type="nucleotide sequence ID" value="XM_056912819.1"/>
</dbReference>
<feature type="compositionally biased region" description="Low complexity" evidence="1">
    <location>
        <begin position="1"/>
        <end position="16"/>
    </location>
</feature>
<feature type="region of interest" description="Disordered" evidence="1">
    <location>
        <begin position="1"/>
        <end position="26"/>
    </location>
</feature>
<dbReference type="AlphaFoldDB" id="A0AAD6BWY0"/>
<evidence type="ECO:0000313" key="3">
    <source>
        <dbReference type="Proteomes" id="UP001213681"/>
    </source>
</evidence>
<evidence type="ECO:0000313" key="2">
    <source>
        <dbReference type="EMBL" id="KAJ5438439.1"/>
    </source>
</evidence>
<evidence type="ECO:0008006" key="4">
    <source>
        <dbReference type="Google" id="ProtNLM"/>
    </source>
</evidence>
<dbReference type="Gene3D" id="3.40.50.11960">
    <property type="match status" value="1"/>
</dbReference>
<keyword evidence="3" id="KW-1185">Reference proteome</keyword>
<feature type="compositionally biased region" description="Low complexity" evidence="1">
    <location>
        <begin position="62"/>
        <end position="78"/>
    </location>
</feature>
<name>A0AAD6BWY0_9EURO</name>
<reference evidence="2" key="2">
    <citation type="journal article" date="2023" name="IMA Fungus">
        <title>Comparative genomic study of the Penicillium genus elucidates a diverse pangenome and 15 lateral gene transfer events.</title>
        <authorList>
            <person name="Petersen C."/>
            <person name="Sorensen T."/>
            <person name="Nielsen M.R."/>
            <person name="Sondergaard T.E."/>
            <person name="Sorensen J.L."/>
            <person name="Fitzpatrick D.A."/>
            <person name="Frisvad J.C."/>
            <person name="Nielsen K.L."/>
        </authorList>
    </citation>
    <scope>NUCLEOTIDE SEQUENCE</scope>
    <source>
        <strain evidence="2">IBT 16125</strain>
    </source>
</reference>
<feature type="region of interest" description="Disordered" evidence="1">
    <location>
        <begin position="48"/>
        <end position="78"/>
    </location>
</feature>
<evidence type="ECO:0000256" key="1">
    <source>
        <dbReference type="SAM" id="MobiDB-lite"/>
    </source>
</evidence>
<reference evidence="2" key="1">
    <citation type="submission" date="2022-12" db="EMBL/GenBank/DDBJ databases">
        <authorList>
            <person name="Petersen C."/>
        </authorList>
    </citation>
    <scope>NUCLEOTIDE SEQUENCE</scope>
    <source>
        <strain evidence="2">IBT 16125</strain>
    </source>
</reference>
<protein>
    <recommendedName>
        <fullName evidence="4">Alpha and gamma adaptin binding protein p34</fullName>
    </recommendedName>
</protein>
<accession>A0AAD6BWY0</accession>
<dbReference type="Proteomes" id="UP001213681">
    <property type="component" value="Unassembled WGS sequence"/>
</dbReference>
<dbReference type="GO" id="GO:0030674">
    <property type="term" value="F:protein-macromolecule adaptor activity"/>
    <property type="evidence" value="ECO:0007669"/>
    <property type="project" value="TreeGrafter"/>
</dbReference>
<comment type="caution">
    <text evidence="2">The sequence shown here is derived from an EMBL/GenBank/DDBJ whole genome shotgun (WGS) entry which is preliminary data.</text>
</comment>
<dbReference type="PANTHER" id="PTHR28043">
    <property type="entry name" value="INCREASED RECOMBINATION CENTERS PROTEIN 6"/>
    <property type="match status" value="1"/>
</dbReference>
<dbReference type="GO" id="GO:0016192">
    <property type="term" value="P:vesicle-mediated transport"/>
    <property type="evidence" value="ECO:0007669"/>
    <property type="project" value="InterPro"/>
</dbReference>
<dbReference type="EMBL" id="JAPVEA010000008">
    <property type="protein sequence ID" value="KAJ5438439.1"/>
    <property type="molecule type" value="Genomic_DNA"/>
</dbReference>
<organism evidence="2 3">
    <name type="scientific">Penicillium daleae</name>
    <dbReference type="NCBI Taxonomy" id="63821"/>
    <lineage>
        <taxon>Eukaryota</taxon>
        <taxon>Fungi</taxon>
        <taxon>Dikarya</taxon>
        <taxon>Ascomycota</taxon>
        <taxon>Pezizomycotina</taxon>
        <taxon>Eurotiomycetes</taxon>
        <taxon>Eurotiomycetidae</taxon>
        <taxon>Eurotiales</taxon>
        <taxon>Aspergillaceae</taxon>
        <taxon>Penicillium</taxon>
    </lineage>
</organism>
<proteinExistence type="predicted"/>
<gene>
    <name evidence="2" type="ORF">N7458_009437</name>
</gene>
<dbReference type="GeneID" id="81603062"/>
<sequence length="427" mass="46179">MTPTASASSPAVPSKSQTKHIANPRRLLVLTPTSQSLSIIPPLLHSLTGVPVTNPPQHDSTTETSSQTPPQPSENASTPTIITTATSFAGYTTHSPLRLDTKYYSAEIPLWVDEIPLTTDTPVITEGTTNTPAPGQWRTEFLSEEAEIVRDAVGALVVCVRSPESRMTATSTADADADPASRADVRAVLDLMRDVGAVKSCIDEERGGYGDVPGVFVLVGSRSSAVPTSAASVEDKGMELGVDDVDLGDGAADVPFSVGWWEDQLFDLGLYGWEVVEWDSAEQGVEKTRNKFGEYEGMPRIKEVLETHDWSTSGGVNDLDDADLDFDDDLEEGLLGFGRSAHTSGFGHEVQELEREMMGLRMAIERGGGDVDESDIDGEDGDEELKVESIETLMMRMQAIRDMGSELPEGERRRFAAKAVSDIMREL</sequence>
<dbReference type="PANTHER" id="PTHR28043:SF1">
    <property type="entry name" value="INCREASED RECOMBINATION CENTERS PROTEIN 6"/>
    <property type="match status" value="1"/>
</dbReference>
<dbReference type="InterPro" id="IPR034627">
    <property type="entry name" value="Irc6"/>
</dbReference>